<dbReference type="AlphaFoldDB" id="A0A5B7JBV8"/>
<accession>A0A5B7JBV8</accession>
<sequence>MGGAEGQGAAGTGSFGALAKGLRGWSLPLPCHSPLPSPASHSHRAEVQCVWLPLQHLGALPTVAQGDEEKFN</sequence>
<reference evidence="1 2" key="1">
    <citation type="submission" date="2019-05" db="EMBL/GenBank/DDBJ databases">
        <title>Another draft genome of Portunus trituberculatus and its Hox gene families provides insights of decapod evolution.</title>
        <authorList>
            <person name="Jeong J.-H."/>
            <person name="Song I."/>
            <person name="Kim S."/>
            <person name="Choi T."/>
            <person name="Kim D."/>
            <person name="Ryu S."/>
            <person name="Kim W."/>
        </authorList>
    </citation>
    <scope>NUCLEOTIDE SEQUENCE [LARGE SCALE GENOMIC DNA]</scope>
    <source>
        <tissue evidence="1">Muscle</tissue>
    </source>
</reference>
<dbReference type="EMBL" id="VSRR010091105">
    <property type="protein sequence ID" value="MPC92389.1"/>
    <property type="molecule type" value="Genomic_DNA"/>
</dbReference>
<dbReference type="Proteomes" id="UP000324222">
    <property type="component" value="Unassembled WGS sequence"/>
</dbReference>
<comment type="caution">
    <text evidence="1">The sequence shown here is derived from an EMBL/GenBank/DDBJ whole genome shotgun (WGS) entry which is preliminary data.</text>
</comment>
<name>A0A5B7JBV8_PORTR</name>
<organism evidence="1 2">
    <name type="scientific">Portunus trituberculatus</name>
    <name type="common">Swimming crab</name>
    <name type="synonym">Neptunus trituberculatus</name>
    <dbReference type="NCBI Taxonomy" id="210409"/>
    <lineage>
        <taxon>Eukaryota</taxon>
        <taxon>Metazoa</taxon>
        <taxon>Ecdysozoa</taxon>
        <taxon>Arthropoda</taxon>
        <taxon>Crustacea</taxon>
        <taxon>Multicrustacea</taxon>
        <taxon>Malacostraca</taxon>
        <taxon>Eumalacostraca</taxon>
        <taxon>Eucarida</taxon>
        <taxon>Decapoda</taxon>
        <taxon>Pleocyemata</taxon>
        <taxon>Brachyura</taxon>
        <taxon>Eubrachyura</taxon>
        <taxon>Portunoidea</taxon>
        <taxon>Portunidae</taxon>
        <taxon>Portuninae</taxon>
        <taxon>Portunus</taxon>
    </lineage>
</organism>
<evidence type="ECO:0000313" key="1">
    <source>
        <dbReference type="EMBL" id="MPC92389.1"/>
    </source>
</evidence>
<gene>
    <name evidence="1" type="ORF">E2C01_087477</name>
</gene>
<evidence type="ECO:0000313" key="2">
    <source>
        <dbReference type="Proteomes" id="UP000324222"/>
    </source>
</evidence>
<keyword evidence="2" id="KW-1185">Reference proteome</keyword>
<protein>
    <submittedName>
        <fullName evidence="1">Uncharacterized protein</fullName>
    </submittedName>
</protein>
<proteinExistence type="predicted"/>